<reference evidence="1" key="1">
    <citation type="journal article" date="2013" name="Environ. Microbiol.">
        <title>Seasonally variable intestinal metagenomes of the red palm weevil (Rhynchophorus ferrugineus).</title>
        <authorList>
            <person name="Jia S."/>
            <person name="Zhang X."/>
            <person name="Zhang G."/>
            <person name="Yin A."/>
            <person name="Zhang S."/>
            <person name="Li F."/>
            <person name="Wang L."/>
            <person name="Zhao D."/>
            <person name="Yun Q."/>
            <person name="Tala"/>
            <person name="Wang J."/>
            <person name="Sun G."/>
            <person name="Baabdullah M."/>
            <person name="Yu X."/>
            <person name="Hu S."/>
            <person name="Al-Mssallem I.S."/>
            <person name="Yu J."/>
        </authorList>
    </citation>
    <scope>NUCLEOTIDE SEQUENCE</scope>
</reference>
<evidence type="ECO:0000313" key="1">
    <source>
        <dbReference type="EMBL" id="AIA83383.1"/>
    </source>
</evidence>
<protein>
    <submittedName>
        <fullName evidence="1">CAZy families GH77|GH13 protein</fullName>
    </submittedName>
</protein>
<accession>A0A060BHF2</accession>
<sequence>LAAPAPPENGAGEAEAAEEAALETLLVALRHLPPRDAEASEAQAERRRNQALFKQQLAELYARLPTVRERVEAALAAYRGEVGEPVSFDALDALLSRQAYPP</sequence>
<organism evidence="1">
    <name type="scientific">uncultured Aromatoleum sp</name>
    <dbReference type="NCBI Taxonomy" id="670716"/>
    <lineage>
        <taxon>Bacteria</taxon>
        <taxon>Pseudomonadati</taxon>
        <taxon>Pseudomonadota</taxon>
        <taxon>Betaproteobacteria</taxon>
        <taxon>Rhodocyclales</taxon>
        <taxon>Rhodocyclaceae</taxon>
        <taxon>Aromatoleum</taxon>
        <taxon>environmental samples</taxon>
    </lineage>
</organism>
<dbReference type="AlphaFoldDB" id="A0A060BHF2"/>
<feature type="non-terminal residue" evidence="1">
    <location>
        <position position="1"/>
    </location>
</feature>
<proteinExistence type="predicted"/>
<dbReference type="EMBL" id="KF116140">
    <property type="protein sequence ID" value="AIA83383.1"/>
    <property type="molecule type" value="Genomic_DNA"/>
</dbReference>
<feature type="non-terminal residue" evidence="1">
    <location>
        <position position="102"/>
    </location>
</feature>
<name>A0A060BHF2_9RHOO</name>